<accession>A0AAD7NHK4</accession>
<comment type="caution">
    <text evidence="1">The sequence shown here is derived from an EMBL/GenBank/DDBJ whole genome shotgun (WGS) entry which is preliminary data.</text>
</comment>
<keyword evidence="2" id="KW-1185">Reference proteome</keyword>
<gene>
    <name evidence="1" type="ORF">DFH07DRAFT_816732</name>
</gene>
<sequence>MYPDCPEPSNLHYAMHNERILKYWGPLAGLNEFWGERINGMLQRIKTNKHLYDMDYTMLCQMARRCRLLAYLHNSEFLDPVLRQFADILDMKNTTKPKESEELDSFALARFLSKAPKMSPKEYKSILGYLNASGEATVSWLSYPAIEYQAMILPPNAKRLREYHENGGTYSCYSSHHTNSLIQFQKPNSHEPPITGVIKFILEVPLHGFLRKFIFVAPHRPIDIRGTPFQHYPRMMATLVEVEPYQTLMVIEPKHVITHLAAWTRPSRTYSGINKRFMVVSWALDRGRK</sequence>
<dbReference type="AlphaFoldDB" id="A0AAD7NHK4"/>
<evidence type="ECO:0000313" key="1">
    <source>
        <dbReference type="EMBL" id="KAJ7760277.1"/>
    </source>
</evidence>
<reference evidence="1" key="1">
    <citation type="submission" date="2023-03" db="EMBL/GenBank/DDBJ databases">
        <title>Massive genome expansion in bonnet fungi (Mycena s.s.) driven by repeated elements and novel gene families across ecological guilds.</title>
        <authorList>
            <consortium name="Lawrence Berkeley National Laboratory"/>
            <person name="Harder C.B."/>
            <person name="Miyauchi S."/>
            <person name="Viragh M."/>
            <person name="Kuo A."/>
            <person name="Thoen E."/>
            <person name="Andreopoulos B."/>
            <person name="Lu D."/>
            <person name="Skrede I."/>
            <person name="Drula E."/>
            <person name="Henrissat B."/>
            <person name="Morin E."/>
            <person name="Kohler A."/>
            <person name="Barry K."/>
            <person name="LaButti K."/>
            <person name="Morin E."/>
            <person name="Salamov A."/>
            <person name="Lipzen A."/>
            <person name="Mereny Z."/>
            <person name="Hegedus B."/>
            <person name="Baldrian P."/>
            <person name="Stursova M."/>
            <person name="Weitz H."/>
            <person name="Taylor A."/>
            <person name="Grigoriev I.V."/>
            <person name="Nagy L.G."/>
            <person name="Martin F."/>
            <person name="Kauserud H."/>
        </authorList>
    </citation>
    <scope>NUCLEOTIDE SEQUENCE</scope>
    <source>
        <strain evidence="1">CBHHK188m</strain>
    </source>
</reference>
<proteinExistence type="predicted"/>
<name>A0AAD7NHK4_9AGAR</name>
<protein>
    <submittedName>
        <fullName evidence="1">Uncharacterized protein</fullName>
    </submittedName>
</protein>
<dbReference type="Proteomes" id="UP001215280">
    <property type="component" value="Unassembled WGS sequence"/>
</dbReference>
<dbReference type="EMBL" id="JARJLG010000049">
    <property type="protein sequence ID" value="KAJ7760277.1"/>
    <property type="molecule type" value="Genomic_DNA"/>
</dbReference>
<evidence type="ECO:0000313" key="2">
    <source>
        <dbReference type="Proteomes" id="UP001215280"/>
    </source>
</evidence>
<organism evidence="1 2">
    <name type="scientific">Mycena maculata</name>
    <dbReference type="NCBI Taxonomy" id="230809"/>
    <lineage>
        <taxon>Eukaryota</taxon>
        <taxon>Fungi</taxon>
        <taxon>Dikarya</taxon>
        <taxon>Basidiomycota</taxon>
        <taxon>Agaricomycotina</taxon>
        <taxon>Agaricomycetes</taxon>
        <taxon>Agaricomycetidae</taxon>
        <taxon>Agaricales</taxon>
        <taxon>Marasmiineae</taxon>
        <taxon>Mycenaceae</taxon>
        <taxon>Mycena</taxon>
    </lineage>
</organism>